<organism evidence="4 5">
    <name type="scientific">Prorocentrum cordatum</name>
    <dbReference type="NCBI Taxonomy" id="2364126"/>
    <lineage>
        <taxon>Eukaryota</taxon>
        <taxon>Sar</taxon>
        <taxon>Alveolata</taxon>
        <taxon>Dinophyceae</taxon>
        <taxon>Prorocentrales</taxon>
        <taxon>Prorocentraceae</taxon>
        <taxon>Prorocentrum</taxon>
    </lineage>
</organism>
<feature type="compositionally biased region" description="Low complexity" evidence="1">
    <location>
        <begin position="325"/>
        <end position="335"/>
    </location>
</feature>
<keyword evidence="2" id="KW-0812">Transmembrane</keyword>
<dbReference type="PROSITE" id="PS50106">
    <property type="entry name" value="PDZ"/>
    <property type="match status" value="1"/>
</dbReference>
<evidence type="ECO:0000256" key="1">
    <source>
        <dbReference type="SAM" id="MobiDB-lite"/>
    </source>
</evidence>
<gene>
    <name evidence="4" type="ORF">PCOR1329_LOCUS65388</name>
</gene>
<proteinExistence type="predicted"/>
<feature type="transmembrane region" description="Helical" evidence="2">
    <location>
        <begin position="164"/>
        <end position="183"/>
    </location>
</feature>
<keyword evidence="5" id="KW-1185">Reference proteome</keyword>
<feature type="region of interest" description="Disordered" evidence="1">
    <location>
        <begin position="310"/>
        <end position="356"/>
    </location>
</feature>
<evidence type="ECO:0000313" key="5">
    <source>
        <dbReference type="Proteomes" id="UP001189429"/>
    </source>
</evidence>
<reference evidence="4" key="1">
    <citation type="submission" date="2023-10" db="EMBL/GenBank/DDBJ databases">
        <authorList>
            <person name="Chen Y."/>
            <person name="Shah S."/>
            <person name="Dougan E. K."/>
            <person name="Thang M."/>
            <person name="Chan C."/>
        </authorList>
    </citation>
    <scope>NUCLEOTIDE SEQUENCE [LARGE SCALE GENOMIC DNA]</scope>
</reference>
<feature type="transmembrane region" description="Helical" evidence="2">
    <location>
        <begin position="76"/>
        <end position="98"/>
    </location>
</feature>
<accession>A0ABN9WDB1</accession>
<dbReference type="InterPro" id="IPR001478">
    <property type="entry name" value="PDZ"/>
</dbReference>
<feature type="domain" description="PDZ" evidence="3">
    <location>
        <begin position="545"/>
        <end position="630"/>
    </location>
</feature>
<protein>
    <recommendedName>
        <fullName evidence="3">PDZ domain-containing protein</fullName>
    </recommendedName>
</protein>
<evidence type="ECO:0000313" key="4">
    <source>
        <dbReference type="EMBL" id="CAK0883096.1"/>
    </source>
</evidence>
<evidence type="ECO:0000259" key="3">
    <source>
        <dbReference type="PROSITE" id="PS50106"/>
    </source>
</evidence>
<feature type="transmembrane region" description="Helical" evidence="2">
    <location>
        <begin position="119"/>
        <end position="144"/>
    </location>
</feature>
<dbReference type="EMBL" id="CAUYUJ010018373">
    <property type="protein sequence ID" value="CAK0883096.1"/>
    <property type="molecule type" value="Genomic_DNA"/>
</dbReference>
<sequence length="630" mass="68288">MSSDALLGGQHLHPSQRERCGEVAFRASSVLRHWWKVTTSTEYRASLERRVVLKLIVAVVTEVFGIVSASDASWVHTLWSCVVVPFCLFAIPYESVWLDISIAAWNFAYYQMVSLPGELLWMILVIGWMRAGGIHSFALVPFLLLPLGERDLIERDYGCSGLDLQSFVAITILAVVWAFVVEWQHVDHFYRLQESTEVSQLLLGQATSGFCTLRRESGVVRDASSALMENLGMGIEGTTVYDFVAPDDCAKVASLLRHRDTLPPSPILCTLHSKPVMTGVPGAQFEAQLVPYAASEREIKVCLLKLGEHQEGPRAAPADREHAAAARAAEAPRAPEGGGALDALPQSAPGAPSEHGTVTSFAITASSQAAAVRSVAVQTSPPARPPRMPEVAKLSAPKRMGVQQGRRAHGRPRVRLNTSVRQVPGFEETPLLGRTARMMDLMEGINACGRGCCKFHVGVAAAGQVLDMFSREECGTMEFCSHQCPECLVLIDPKDGSTLQECETCKALMCPVPLMSGSTTILNNSDQVPPEAQERAPSKEASVFKVVLDRRDGAMLGIEVCVKNGAAVRVGGVKDGLVQQWNDSSTEAEVRPGDHIVAVNGMSDNPRQMLAEVGEHKILELTIRRGGPVE</sequence>
<feature type="region of interest" description="Disordered" evidence="1">
    <location>
        <begin position="378"/>
        <end position="411"/>
    </location>
</feature>
<dbReference type="Proteomes" id="UP001189429">
    <property type="component" value="Unassembled WGS sequence"/>
</dbReference>
<name>A0ABN9WDB1_9DINO</name>
<evidence type="ECO:0000256" key="2">
    <source>
        <dbReference type="SAM" id="Phobius"/>
    </source>
</evidence>
<comment type="caution">
    <text evidence="4">The sequence shown here is derived from an EMBL/GenBank/DDBJ whole genome shotgun (WGS) entry which is preliminary data.</text>
</comment>
<keyword evidence="2" id="KW-0472">Membrane</keyword>
<feature type="transmembrane region" description="Helical" evidence="2">
    <location>
        <begin position="51"/>
        <end position="70"/>
    </location>
</feature>
<feature type="compositionally biased region" description="Basic and acidic residues" evidence="1">
    <location>
        <begin position="310"/>
        <end position="324"/>
    </location>
</feature>
<keyword evidence="2" id="KW-1133">Transmembrane helix</keyword>